<dbReference type="RefSeq" id="WP_345555300.1">
    <property type="nucleotide sequence ID" value="NZ_BAABIK010000002.1"/>
</dbReference>
<protein>
    <recommendedName>
        <fullName evidence="3">Phage head morphogenesis domain-containing protein</fullName>
    </recommendedName>
</protein>
<evidence type="ECO:0000313" key="4">
    <source>
        <dbReference type="EMBL" id="GAA4928848.1"/>
    </source>
</evidence>
<accession>A0ABP9G566</accession>
<sequence length="215" mass="22803">MSVTAPEPTGQTTPAQRLDTAEQQAQQQIDTILAAAMAAGITGAALLAALPALTAAILNPAQAALGVGAAIALSGGTRRGSGRLEEVPLPTPIDTDVEQLLLDAAARLDAADAKQKELERIKRRLHRLAVTKIHQAASAGTLMYARFLGLGLRWVTRMDGRACPTCRAMHGRRVPPGERFANPHGPGIPRRIWPGFHGLPPIHPNCRCRPVPART</sequence>
<feature type="domain" description="Phage head morphogenesis" evidence="3">
    <location>
        <begin position="114"/>
        <end position="209"/>
    </location>
</feature>
<dbReference type="Pfam" id="PF04233">
    <property type="entry name" value="Phage_Mu_F"/>
    <property type="match status" value="1"/>
</dbReference>
<evidence type="ECO:0000313" key="5">
    <source>
        <dbReference type="Proteomes" id="UP001499993"/>
    </source>
</evidence>
<feature type="region of interest" description="Disordered" evidence="1">
    <location>
        <begin position="1"/>
        <end position="22"/>
    </location>
</feature>
<dbReference type="InterPro" id="IPR006528">
    <property type="entry name" value="Phage_head_morphogenesis_dom"/>
</dbReference>
<comment type="caution">
    <text evidence="4">The sequence shown here is derived from an EMBL/GenBank/DDBJ whole genome shotgun (WGS) entry which is preliminary data.</text>
</comment>
<dbReference type="EMBL" id="BAABIK010000002">
    <property type="protein sequence ID" value="GAA4928848.1"/>
    <property type="molecule type" value="Genomic_DNA"/>
</dbReference>
<gene>
    <name evidence="4" type="ORF">GCM10023224_05220</name>
</gene>
<keyword evidence="2" id="KW-1133">Transmembrane helix</keyword>
<name>A0ABP9G566_9ACTN</name>
<feature type="transmembrane region" description="Helical" evidence="2">
    <location>
        <begin position="32"/>
        <end position="50"/>
    </location>
</feature>
<keyword evidence="2" id="KW-0812">Transmembrane</keyword>
<reference evidence="5" key="1">
    <citation type="journal article" date="2019" name="Int. J. Syst. Evol. Microbiol.">
        <title>The Global Catalogue of Microorganisms (GCM) 10K type strain sequencing project: providing services to taxonomists for standard genome sequencing and annotation.</title>
        <authorList>
            <consortium name="The Broad Institute Genomics Platform"/>
            <consortium name="The Broad Institute Genome Sequencing Center for Infectious Disease"/>
            <person name="Wu L."/>
            <person name="Ma J."/>
        </authorList>
    </citation>
    <scope>NUCLEOTIDE SEQUENCE [LARGE SCALE GENOMIC DNA]</scope>
    <source>
        <strain evidence="5">JCM 18123</strain>
    </source>
</reference>
<evidence type="ECO:0000259" key="3">
    <source>
        <dbReference type="Pfam" id="PF04233"/>
    </source>
</evidence>
<dbReference type="Proteomes" id="UP001499993">
    <property type="component" value="Unassembled WGS sequence"/>
</dbReference>
<evidence type="ECO:0000256" key="1">
    <source>
        <dbReference type="SAM" id="MobiDB-lite"/>
    </source>
</evidence>
<keyword evidence="5" id="KW-1185">Reference proteome</keyword>
<evidence type="ECO:0000256" key="2">
    <source>
        <dbReference type="SAM" id="Phobius"/>
    </source>
</evidence>
<organism evidence="4 5">
    <name type="scientific">Streptomonospora halophila</name>
    <dbReference type="NCBI Taxonomy" id="427369"/>
    <lineage>
        <taxon>Bacteria</taxon>
        <taxon>Bacillati</taxon>
        <taxon>Actinomycetota</taxon>
        <taxon>Actinomycetes</taxon>
        <taxon>Streptosporangiales</taxon>
        <taxon>Nocardiopsidaceae</taxon>
        <taxon>Streptomonospora</taxon>
    </lineage>
</organism>
<proteinExistence type="predicted"/>
<keyword evidence="2" id="KW-0472">Membrane</keyword>